<dbReference type="InterPro" id="IPR002509">
    <property type="entry name" value="NODB_dom"/>
</dbReference>
<evidence type="ECO:0000256" key="1">
    <source>
        <dbReference type="ARBA" id="ARBA00001941"/>
    </source>
</evidence>
<dbReference type="PROSITE" id="PS51677">
    <property type="entry name" value="NODB"/>
    <property type="match status" value="1"/>
</dbReference>
<keyword evidence="5" id="KW-0119">Carbohydrate metabolism</keyword>
<name>A0A2J6QGN1_9HELO</name>
<dbReference type="SUPFAM" id="SSF49785">
    <property type="entry name" value="Galactose-binding domain-like"/>
    <property type="match status" value="1"/>
</dbReference>
<evidence type="ECO:0000256" key="3">
    <source>
        <dbReference type="ARBA" id="ARBA00022729"/>
    </source>
</evidence>
<dbReference type="GO" id="GO:0046872">
    <property type="term" value="F:metal ion binding"/>
    <property type="evidence" value="ECO:0007669"/>
    <property type="project" value="UniProtKB-KW"/>
</dbReference>
<evidence type="ECO:0000256" key="2">
    <source>
        <dbReference type="ARBA" id="ARBA00022723"/>
    </source>
</evidence>
<dbReference type="Pfam" id="PF01522">
    <property type="entry name" value="Polysacc_deac_1"/>
    <property type="match status" value="1"/>
</dbReference>
<organism evidence="10 11">
    <name type="scientific">Hyaloscypha hepaticicola</name>
    <dbReference type="NCBI Taxonomy" id="2082293"/>
    <lineage>
        <taxon>Eukaryota</taxon>
        <taxon>Fungi</taxon>
        <taxon>Dikarya</taxon>
        <taxon>Ascomycota</taxon>
        <taxon>Pezizomycotina</taxon>
        <taxon>Leotiomycetes</taxon>
        <taxon>Helotiales</taxon>
        <taxon>Hyaloscyphaceae</taxon>
        <taxon>Hyaloscypha</taxon>
    </lineage>
</organism>
<dbReference type="InterPro" id="IPR011330">
    <property type="entry name" value="Glyco_hydro/deAcase_b/a-brl"/>
</dbReference>
<keyword evidence="6" id="KW-0170">Cobalt</keyword>
<evidence type="ECO:0000256" key="8">
    <source>
        <dbReference type="SAM" id="SignalP"/>
    </source>
</evidence>
<protein>
    <submittedName>
        <fullName evidence="10">Carbohydrate esterase family 4 protein</fullName>
    </submittedName>
</protein>
<gene>
    <name evidence="10" type="ORF">NA56DRAFT_686017</name>
</gene>
<comment type="cofactor">
    <cofactor evidence="1">
        <name>Co(2+)</name>
        <dbReference type="ChEBI" id="CHEBI:48828"/>
    </cofactor>
</comment>
<evidence type="ECO:0000256" key="4">
    <source>
        <dbReference type="ARBA" id="ARBA00022801"/>
    </source>
</evidence>
<keyword evidence="3 8" id="KW-0732">Signal</keyword>
<dbReference type="AlphaFoldDB" id="A0A2J6QGN1"/>
<feature type="compositionally biased region" description="Low complexity" evidence="7">
    <location>
        <begin position="228"/>
        <end position="250"/>
    </location>
</feature>
<dbReference type="OrthoDB" id="2128708at2759"/>
<dbReference type="PANTHER" id="PTHR46471:SF6">
    <property type="entry name" value="GLYCOSYL HYDROLASE"/>
    <property type="match status" value="1"/>
</dbReference>
<dbReference type="GO" id="GO:0016810">
    <property type="term" value="F:hydrolase activity, acting on carbon-nitrogen (but not peptide) bonds"/>
    <property type="evidence" value="ECO:0007669"/>
    <property type="project" value="InterPro"/>
</dbReference>
<evidence type="ECO:0000256" key="6">
    <source>
        <dbReference type="ARBA" id="ARBA00023285"/>
    </source>
</evidence>
<feature type="domain" description="NodB homology" evidence="9">
    <location>
        <begin position="624"/>
        <end position="811"/>
    </location>
</feature>
<dbReference type="STRING" id="1745343.A0A2J6QGN1"/>
<keyword evidence="11" id="KW-1185">Reference proteome</keyword>
<evidence type="ECO:0000259" key="9">
    <source>
        <dbReference type="PROSITE" id="PS51677"/>
    </source>
</evidence>
<evidence type="ECO:0000256" key="7">
    <source>
        <dbReference type="SAM" id="MobiDB-lite"/>
    </source>
</evidence>
<dbReference type="GO" id="GO:0005975">
    <property type="term" value="P:carbohydrate metabolic process"/>
    <property type="evidence" value="ECO:0007669"/>
    <property type="project" value="InterPro"/>
</dbReference>
<reference evidence="10 11" key="1">
    <citation type="submission" date="2016-05" db="EMBL/GenBank/DDBJ databases">
        <title>A degradative enzymes factory behind the ericoid mycorrhizal symbiosis.</title>
        <authorList>
            <consortium name="DOE Joint Genome Institute"/>
            <person name="Martino E."/>
            <person name="Morin E."/>
            <person name="Grelet G."/>
            <person name="Kuo A."/>
            <person name="Kohler A."/>
            <person name="Daghino S."/>
            <person name="Barry K."/>
            <person name="Choi C."/>
            <person name="Cichocki N."/>
            <person name="Clum A."/>
            <person name="Copeland A."/>
            <person name="Hainaut M."/>
            <person name="Haridas S."/>
            <person name="Labutti K."/>
            <person name="Lindquist E."/>
            <person name="Lipzen A."/>
            <person name="Khouja H.-R."/>
            <person name="Murat C."/>
            <person name="Ohm R."/>
            <person name="Olson A."/>
            <person name="Spatafora J."/>
            <person name="Veneault-Fourrey C."/>
            <person name="Henrissat B."/>
            <person name="Grigoriev I."/>
            <person name="Martin F."/>
            <person name="Perotto S."/>
        </authorList>
    </citation>
    <scope>NUCLEOTIDE SEQUENCE [LARGE SCALE GENOMIC DNA]</scope>
    <source>
        <strain evidence="10 11">UAMH 7357</strain>
    </source>
</reference>
<feature type="signal peptide" evidence="8">
    <location>
        <begin position="1"/>
        <end position="19"/>
    </location>
</feature>
<keyword evidence="2" id="KW-0479">Metal-binding</keyword>
<dbReference type="PANTHER" id="PTHR46471">
    <property type="entry name" value="CHITIN DEACETYLASE"/>
    <property type="match status" value="1"/>
</dbReference>
<sequence length="825" mass="87950">MKVSVKGFLYLLWARTAQAGCTTNLLIDNYANYANNLNSLGQWTSDDGTTTNFVADAANKKITFTTTASSYFYTTFACEKSTTDQYTAITFPMKGPAGATFTIELQTSSSCSTTAYKSYFTTLTGITGVTQTYTIPLSSFSGANLNAIDSIVFESFSINGAWEIGQTQLVSANIKSSSGGSTVSSTRISSRTSSIITSSVKSSTSSTATSSTSSGGKSSTSVLLSASTGKSTTTTSNTVSRSLSTTRSSSAPAGQCTSLLIDDFASQSRLTFLFYNAMLQPSSDDGTMAPVAGRVDTSTSVLVANNHVTLTSASGGSSYWYSMFGCLKATNIYGGIGLTIKAPKGTTMGIELQTSAACSSNNPTLNDLMSTDLGWTFDGTEQFYTIPFSKFSGIDTDHLIAVLFSSISNVVTFGPMAFYCGSTGTAYPVPTTVPVVEPTGTVPATTGPSAFVIDTFGNADTNNLGFWHGGDDTTTYKLSGNKMTINMKGNSDLSWYTQVSNGCSDFTANDNSYLHIAYTGSNAFTVALQQHNPTCNPNINPFPYTWDSVEASRYSNTAKTDLYVPLSHFNINRTLTVGFALKGFYTTTSTVFSLIEIVKTVPTGFLVPSKLTTAPLIFACTRPNSFAFAIDDGDPQYAQRIVSSVAAAGIHVTFFTVGAALLDTSTNLTNVYKGMLAAGHQVAYHSYTHPPMEGLPTLAAIDWELNNDIAAVSSTLGITSTYFRPPFGTEGARIRQRLAAAIPGAKFVEWSVDVQDWLWALSSTPENQITNFQSDVNKGGNLVVMHYLYNTTVSYLPQFIAIAKSTGKQMMRVDQCLEDPNAPPL</sequence>
<dbReference type="InterPro" id="IPR008979">
    <property type="entry name" value="Galactose-bd-like_sf"/>
</dbReference>
<proteinExistence type="predicted"/>
<dbReference type="Proteomes" id="UP000235672">
    <property type="component" value="Unassembled WGS sequence"/>
</dbReference>
<evidence type="ECO:0000313" key="11">
    <source>
        <dbReference type="Proteomes" id="UP000235672"/>
    </source>
</evidence>
<dbReference type="SUPFAM" id="SSF88713">
    <property type="entry name" value="Glycoside hydrolase/deacetylase"/>
    <property type="match status" value="1"/>
</dbReference>
<keyword evidence="4" id="KW-0378">Hydrolase</keyword>
<accession>A0A2J6QGN1</accession>
<dbReference type="CDD" id="cd10917">
    <property type="entry name" value="CE4_NodB_like_6s_7s"/>
    <property type="match status" value="1"/>
</dbReference>
<feature type="region of interest" description="Disordered" evidence="7">
    <location>
        <begin position="228"/>
        <end position="253"/>
    </location>
</feature>
<feature type="chain" id="PRO_5014415405" evidence="8">
    <location>
        <begin position="20"/>
        <end position="825"/>
    </location>
</feature>
<dbReference type="Gene3D" id="3.20.20.370">
    <property type="entry name" value="Glycoside hydrolase/deacetylase"/>
    <property type="match status" value="1"/>
</dbReference>
<evidence type="ECO:0000313" key="10">
    <source>
        <dbReference type="EMBL" id="PMD25424.1"/>
    </source>
</evidence>
<evidence type="ECO:0000256" key="5">
    <source>
        <dbReference type="ARBA" id="ARBA00023277"/>
    </source>
</evidence>
<dbReference type="EMBL" id="KZ613470">
    <property type="protein sequence ID" value="PMD25424.1"/>
    <property type="molecule type" value="Genomic_DNA"/>
</dbReference>